<dbReference type="InterPro" id="IPR012902">
    <property type="entry name" value="N_methyl_site"/>
</dbReference>
<protein>
    <recommendedName>
        <fullName evidence="4">General secretion pathway protein I</fullName>
    </recommendedName>
</protein>
<evidence type="ECO:0000256" key="1">
    <source>
        <dbReference type="SAM" id="Phobius"/>
    </source>
</evidence>
<evidence type="ECO:0008006" key="4">
    <source>
        <dbReference type="Google" id="ProtNLM"/>
    </source>
</evidence>
<gene>
    <name evidence="2" type="ORF">DBT_0122</name>
</gene>
<comment type="caution">
    <text evidence="2">The sequence shown here is derived from an EMBL/GenBank/DDBJ whole genome shotgun (WGS) entry which is preliminary data.</text>
</comment>
<evidence type="ECO:0000313" key="2">
    <source>
        <dbReference type="EMBL" id="OCC16305.1"/>
    </source>
</evidence>
<keyword evidence="1" id="KW-0812">Transmembrane</keyword>
<dbReference type="Pfam" id="PF07963">
    <property type="entry name" value="N_methyl"/>
    <property type="match status" value="1"/>
</dbReference>
<name>A0A1B9F903_9BACT</name>
<sequence length="147" mass="16518">MKVRNKIEKQMPSEGLSQKGFTLMEVLVATAICGIALGIALSGLSQGHQSNMRAVLMEEAGRAARLVMHKTSSLNQESSKEEMEGEIEGMEGWSYSVNYDDLNVRIKDTSSVDQEEEEKVFEIDELKKMTIKIFSPKGRIFTIVSWR</sequence>
<dbReference type="Proteomes" id="UP000093080">
    <property type="component" value="Unassembled WGS sequence"/>
</dbReference>
<keyword evidence="3" id="KW-1185">Reference proteome</keyword>
<evidence type="ECO:0000313" key="3">
    <source>
        <dbReference type="Proteomes" id="UP000093080"/>
    </source>
</evidence>
<dbReference type="EMBL" id="MAGO01000001">
    <property type="protein sequence ID" value="OCC16305.1"/>
    <property type="molecule type" value="Genomic_DNA"/>
</dbReference>
<proteinExistence type="predicted"/>
<dbReference type="STRING" id="1156395.DBT_0122"/>
<keyword evidence="1" id="KW-1133">Transmembrane helix</keyword>
<keyword evidence="1" id="KW-0472">Membrane</keyword>
<feature type="transmembrane region" description="Helical" evidence="1">
    <location>
        <begin position="21"/>
        <end position="44"/>
    </location>
</feature>
<organism evidence="2 3">
    <name type="scientific">Dissulfuribacter thermophilus</name>
    <dbReference type="NCBI Taxonomy" id="1156395"/>
    <lineage>
        <taxon>Bacteria</taxon>
        <taxon>Pseudomonadati</taxon>
        <taxon>Thermodesulfobacteriota</taxon>
        <taxon>Dissulfuribacteria</taxon>
        <taxon>Dissulfuribacterales</taxon>
        <taxon>Dissulfuribacteraceae</taxon>
        <taxon>Dissulfuribacter</taxon>
    </lineage>
</organism>
<dbReference type="AlphaFoldDB" id="A0A1B9F903"/>
<dbReference type="NCBIfam" id="TIGR02532">
    <property type="entry name" value="IV_pilin_GFxxxE"/>
    <property type="match status" value="1"/>
</dbReference>
<accession>A0A1B9F903</accession>
<reference evidence="2 3" key="1">
    <citation type="submission" date="2016-06" db="EMBL/GenBank/DDBJ databases">
        <title>Respiratory ammonification of nitrate coupled to the oxidation of elemental sulfur in deep-sea autotrophic thermophilic bacteria.</title>
        <authorList>
            <person name="Slobodkina G.B."/>
            <person name="Mardanov A.V."/>
            <person name="Ravin N.V."/>
            <person name="Frolova A.A."/>
            <person name="Viryasiv M.B."/>
            <person name="Chernyh N.A."/>
            <person name="Bonch-Osmolovskaya E.A."/>
            <person name="Slobodkin A.I."/>
        </authorList>
    </citation>
    <scope>NUCLEOTIDE SEQUENCE [LARGE SCALE GENOMIC DNA]</scope>
    <source>
        <strain evidence="2 3">S69</strain>
    </source>
</reference>